<gene>
    <name evidence="2" type="ORF">ZIOFF_068987</name>
</gene>
<evidence type="ECO:0000313" key="3">
    <source>
        <dbReference type="Proteomes" id="UP000734854"/>
    </source>
</evidence>
<proteinExistence type="predicted"/>
<comment type="caution">
    <text evidence="2">The sequence shown here is derived from an EMBL/GenBank/DDBJ whole genome shotgun (WGS) entry which is preliminary data.</text>
</comment>
<dbReference type="AlphaFoldDB" id="A0A8J5EUX8"/>
<keyword evidence="3" id="KW-1185">Reference proteome</keyword>
<sequence>MGSKKRVPGLSRLRRVIEKVKFLLSFDATRWMVSSFKRSSPPPAELRFKTPPSLLDCSDDYYDARSSSSFVLSRTSSSLLSSPELQAEMSRSTSEASPSWSPGGGGSGEDVNLRADRFIERFHRQLLMERQVSLELRANGQGLDVDLWPTGAGGASTPFPNCSSCLLPGFYFMVAPTPLPALSAPQLDIALQHISATFQTLFKIFSAMLSPQSDARQNATVSPYSFDLPTVYSDEQ</sequence>
<dbReference type="PANTHER" id="PTHR33098">
    <property type="entry name" value="COTTON FIBER (DUF761)"/>
    <property type="match status" value="1"/>
</dbReference>
<dbReference type="Pfam" id="PF05553">
    <property type="entry name" value="DUF761"/>
    <property type="match status" value="1"/>
</dbReference>
<organism evidence="2 3">
    <name type="scientific">Zingiber officinale</name>
    <name type="common">Ginger</name>
    <name type="synonym">Amomum zingiber</name>
    <dbReference type="NCBI Taxonomy" id="94328"/>
    <lineage>
        <taxon>Eukaryota</taxon>
        <taxon>Viridiplantae</taxon>
        <taxon>Streptophyta</taxon>
        <taxon>Embryophyta</taxon>
        <taxon>Tracheophyta</taxon>
        <taxon>Spermatophyta</taxon>
        <taxon>Magnoliopsida</taxon>
        <taxon>Liliopsida</taxon>
        <taxon>Zingiberales</taxon>
        <taxon>Zingiberaceae</taxon>
        <taxon>Zingiber</taxon>
    </lineage>
</organism>
<dbReference type="Proteomes" id="UP000734854">
    <property type="component" value="Unassembled WGS sequence"/>
</dbReference>
<reference evidence="2 3" key="1">
    <citation type="submission" date="2020-08" db="EMBL/GenBank/DDBJ databases">
        <title>Plant Genome Project.</title>
        <authorList>
            <person name="Zhang R.-G."/>
        </authorList>
    </citation>
    <scope>NUCLEOTIDE SEQUENCE [LARGE SCALE GENOMIC DNA]</scope>
    <source>
        <tissue evidence="2">Rhizome</tissue>
    </source>
</reference>
<evidence type="ECO:0000313" key="2">
    <source>
        <dbReference type="EMBL" id="KAG6471544.1"/>
    </source>
</evidence>
<name>A0A8J5EUX8_ZINOF</name>
<dbReference type="EMBL" id="JACMSC010000020">
    <property type="protein sequence ID" value="KAG6471544.1"/>
    <property type="molecule type" value="Genomic_DNA"/>
</dbReference>
<dbReference type="PANTHER" id="PTHR33098:SF112">
    <property type="entry name" value="COTTON FIBER PROTEIN"/>
    <property type="match status" value="1"/>
</dbReference>
<feature type="region of interest" description="Disordered" evidence="1">
    <location>
        <begin position="83"/>
        <end position="109"/>
    </location>
</feature>
<accession>A0A8J5EUX8</accession>
<dbReference type="InterPro" id="IPR008480">
    <property type="entry name" value="DUF761_pln"/>
</dbReference>
<evidence type="ECO:0000256" key="1">
    <source>
        <dbReference type="SAM" id="MobiDB-lite"/>
    </source>
</evidence>
<protein>
    <submittedName>
        <fullName evidence="2">Uncharacterized protein</fullName>
    </submittedName>
</protein>